<gene>
    <name evidence="2" type="ORF">CLV98_1051</name>
</gene>
<protein>
    <submittedName>
        <fullName evidence="2">WYL domain-containing protein</fullName>
    </submittedName>
</protein>
<name>A0A316AJM7_9BACT</name>
<evidence type="ECO:0000313" key="3">
    <source>
        <dbReference type="Proteomes" id="UP000245880"/>
    </source>
</evidence>
<evidence type="ECO:0000259" key="1">
    <source>
        <dbReference type="Pfam" id="PF25583"/>
    </source>
</evidence>
<dbReference type="PANTHER" id="PTHR34580">
    <property type="match status" value="1"/>
</dbReference>
<feature type="domain" description="WCX" evidence="1">
    <location>
        <begin position="77"/>
        <end position="151"/>
    </location>
</feature>
<organism evidence="2 3">
    <name type="scientific">Dyadobacter jejuensis</name>
    <dbReference type="NCBI Taxonomy" id="1082580"/>
    <lineage>
        <taxon>Bacteria</taxon>
        <taxon>Pseudomonadati</taxon>
        <taxon>Bacteroidota</taxon>
        <taxon>Cytophagia</taxon>
        <taxon>Cytophagales</taxon>
        <taxon>Spirosomataceae</taxon>
        <taxon>Dyadobacter</taxon>
    </lineage>
</organism>
<accession>A0A316AJM7</accession>
<dbReference type="RefSeq" id="WP_158281235.1">
    <property type="nucleotide sequence ID" value="NZ_QGDT01000005.1"/>
</dbReference>
<reference evidence="2 3" key="1">
    <citation type="submission" date="2018-03" db="EMBL/GenBank/DDBJ databases">
        <title>Genomic Encyclopedia of Archaeal and Bacterial Type Strains, Phase II (KMG-II): from individual species to whole genera.</title>
        <authorList>
            <person name="Goeker M."/>
        </authorList>
    </citation>
    <scope>NUCLEOTIDE SEQUENCE [LARGE SCALE GENOMIC DNA]</scope>
    <source>
        <strain evidence="2 3">DSM 100346</strain>
    </source>
</reference>
<dbReference type="Pfam" id="PF25583">
    <property type="entry name" value="WCX"/>
    <property type="match status" value="1"/>
</dbReference>
<dbReference type="EMBL" id="QGDT01000005">
    <property type="protein sequence ID" value="PWJ57821.1"/>
    <property type="molecule type" value="Genomic_DNA"/>
</dbReference>
<dbReference type="InterPro" id="IPR051534">
    <property type="entry name" value="CBASS_pafABC_assoc_protein"/>
</dbReference>
<sequence length="157" mass="18183">MLLAFIITLSTRGQHAPEYPIGWEEKEAKPRNIALDRIASFRKTAVEFGYSKSFDFKGHFNDFVGVTKHDTNPKVIVQLKLTSLNRAQYLITKPIHPTQTHSKDPQGNYIFELHVIPNRELEAKILEFGPDMEVLEPIWLREQVADKVRCMWALYSD</sequence>
<dbReference type="Proteomes" id="UP000245880">
    <property type="component" value="Unassembled WGS sequence"/>
</dbReference>
<comment type="caution">
    <text evidence="2">The sequence shown here is derived from an EMBL/GenBank/DDBJ whole genome shotgun (WGS) entry which is preliminary data.</text>
</comment>
<keyword evidence="3" id="KW-1185">Reference proteome</keyword>
<dbReference type="InterPro" id="IPR057727">
    <property type="entry name" value="WCX_dom"/>
</dbReference>
<evidence type="ECO:0000313" key="2">
    <source>
        <dbReference type="EMBL" id="PWJ57821.1"/>
    </source>
</evidence>
<dbReference type="AlphaFoldDB" id="A0A316AJM7"/>
<dbReference type="OrthoDB" id="43316at2"/>
<dbReference type="PANTHER" id="PTHR34580:SF9">
    <property type="entry name" value="SLL5097 PROTEIN"/>
    <property type="match status" value="1"/>
</dbReference>
<proteinExistence type="predicted"/>